<accession>A0AAV7RXL3</accession>
<comment type="caution">
    <text evidence="1">The sequence shown here is derived from an EMBL/GenBank/DDBJ whole genome shotgun (WGS) entry which is preliminary data.</text>
</comment>
<protein>
    <submittedName>
        <fullName evidence="1">Uncharacterized protein</fullName>
    </submittedName>
</protein>
<proteinExistence type="predicted"/>
<sequence>MRFEGCCKERNSSYVALSEGGLRLGAWFPGPSEQRLRWGPTGVRGLKEAAAWPIAGAAYTTVCGPT</sequence>
<evidence type="ECO:0000313" key="1">
    <source>
        <dbReference type="EMBL" id="KAJ1157536.1"/>
    </source>
</evidence>
<dbReference type="Proteomes" id="UP001066276">
    <property type="component" value="Chromosome 5"/>
</dbReference>
<reference evidence="1" key="1">
    <citation type="journal article" date="2022" name="bioRxiv">
        <title>Sequencing and chromosome-scale assembly of the giantPleurodeles waltlgenome.</title>
        <authorList>
            <person name="Brown T."/>
            <person name="Elewa A."/>
            <person name="Iarovenko S."/>
            <person name="Subramanian E."/>
            <person name="Araus A.J."/>
            <person name="Petzold A."/>
            <person name="Susuki M."/>
            <person name="Suzuki K.-i.T."/>
            <person name="Hayashi T."/>
            <person name="Toyoda A."/>
            <person name="Oliveira C."/>
            <person name="Osipova E."/>
            <person name="Leigh N.D."/>
            <person name="Simon A."/>
            <person name="Yun M.H."/>
        </authorList>
    </citation>
    <scope>NUCLEOTIDE SEQUENCE</scope>
    <source>
        <strain evidence="1">20211129_DDA</strain>
        <tissue evidence="1">Liver</tissue>
    </source>
</reference>
<name>A0AAV7RXL3_PLEWA</name>
<keyword evidence="2" id="KW-1185">Reference proteome</keyword>
<dbReference type="EMBL" id="JANPWB010000009">
    <property type="protein sequence ID" value="KAJ1157536.1"/>
    <property type="molecule type" value="Genomic_DNA"/>
</dbReference>
<gene>
    <name evidence="1" type="ORF">NDU88_010243</name>
</gene>
<evidence type="ECO:0000313" key="2">
    <source>
        <dbReference type="Proteomes" id="UP001066276"/>
    </source>
</evidence>
<organism evidence="1 2">
    <name type="scientific">Pleurodeles waltl</name>
    <name type="common">Iberian ribbed newt</name>
    <dbReference type="NCBI Taxonomy" id="8319"/>
    <lineage>
        <taxon>Eukaryota</taxon>
        <taxon>Metazoa</taxon>
        <taxon>Chordata</taxon>
        <taxon>Craniata</taxon>
        <taxon>Vertebrata</taxon>
        <taxon>Euteleostomi</taxon>
        <taxon>Amphibia</taxon>
        <taxon>Batrachia</taxon>
        <taxon>Caudata</taxon>
        <taxon>Salamandroidea</taxon>
        <taxon>Salamandridae</taxon>
        <taxon>Pleurodelinae</taxon>
        <taxon>Pleurodeles</taxon>
    </lineage>
</organism>
<dbReference type="AlphaFoldDB" id="A0AAV7RXL3"/>